<feature type="region of interest" description="Disordered" evidence="8">
    <location>
        <begin position="35"/>
        <end position="178"/>
    </location>
</feature>
<dbReference type="GO" id="GO:0009252">
    <property type="term" value="P:peptidoglycan biosynthetic process"/>
    <property type="evidence" value="ECO:0007669"/>
    <property type="project" value="UniProtKB-UniPathway"/>
</dbReference>
<dbReference type="Gene3D" id="1.10.101.10">
    <property type="entry name" value="PGBD-like superfamily/PGBD"/>
    <property type="match status" value="1"/>
</dbReference>
<dbReference type="CDD" id="cd16913">
    <property type="entry name" value="YkuD_like"/>
    <property type="match status" value="1"/>
</dbReference>
<dbReference type="InterPro" id="IPR002477">
    <property type="entry name" value="Peptidoglycan-bd-like"/>
</dbReference>
<feature type="domain" description="L,D-TPase catalytic" evidence="10">
    <location>
        <begin position="468"/>
        <end position="659"/>
    </location>
</feature>
<dbReference type="SUPFAM" id="SSF47090">
    <property type="entry name" value="PGBD-like"/>
    <property type="match status" value="1"/>
</dbReference>
<accession>A0A6I3KSB8</accession>
<comment type="caution">
    <text evidence="11">The sequence shown here is derived from an EMBL/GenBank/DDBJ whole genome shotgun (WGS) entry which is preliminary data.</text>
</comment>
<evidence type="ECO:0000256" key="4">
    <source>
        <dbReference type="ARBA" id="ARBA00022960"/>
    </source>
</evidence>
<evidence type="ECO:0000256" key="3">
    <source>
        <dbReference type="ARBA" id="ARBA00022679"/>
    </source>
</evidence>
<dbReference type="InterPro" id="IPR038063">
    <property type="entry name" value="Transpep_catalytic_dom"/>
</dbReference>
<dbReference type="PROSITE" id="PS52029">
    <property type="entry name" value="LD_TPASE"/>
    <property type="match status" value="1"/>
</dbReference>
<dbReference type="Pfam" id="PF03734">
    <property type="entry name" value="YkuD"/>
    <property type="match status" value="1"/>
</dbReference>
<evidence type="ECO:0000259" key="10">
    <source>
        <dbReference type="PROSITE" id="PS52029"/>
    </source>
</evidence>
<dbReference type="InterPro" id="IPR045380">
    <property type="entry name" value="LD_TPept_scaffold_dom"/>
</dbReference>
<dbReference type="GO" id="GO:0016740">
    <property type="term" value="F:transferase activity"/>
    <property type="evidence" value="ECO:0007669"/>
    <property type="project" value="UniProtKB-KW"/>
</dbReference>
<evidence type="ECO:0000256" key="7">
    <source>
        <dbReference type="PROSITE-ProRule" id="PRU01373"/>
    </source>
</evidence>
<evidence type="ECO:0000313" key="11">
    <source>
        <dbReference type="EMBL" id="MTD95631.1"/>
    </source>
</evidence>
<evidence type="ECO:0000256" key="6">
    <source>
        <dbReference type="ARBA" id="ARBA00023316"/>
    </source>
</evidence>
<dbReference type="SUPFAM" id="SSF141523">
    <property type="entry name" value="L,D-transpeptidase catalytic domain-like"/>
    <property type="match status" value="1"/>
</dbReference>
<evidence type="ECO:0000256" key="1">
    <source>
        <dbReference type="ARBA" id="ARBA00004752"/>
    </source>
</evidence>
<keyword evidence="4 7" id="KW-0133">Cell shape</keyword>
<evidence type="ECO:0000256" key="2">
    <source>
        <dbReference type="ARBA" id="ARBA00005992"/>
    </source>
</evidence>
<feature type="compositionally biased region" description="Low complexity" evidence="8">
    <location>
        <begin position="35"/>
        <end position="60"/>
    </location>
</feature>
<sequence>MMKKTAVSARARLLPAIAALCVTGVVSARAENAPATTPPATAAQGAQPATTPAAPPAAQAKVEDPSAKLTAPAAPGSAPATAPVAAAPAAATPATTTPAATAATTPAAPAATPPAATAATTPPVAPAATATPAPAAAAPAPGTTTPAAAATPPAAPGAAPNSTAALPDPVTGAAAQPAQVIPPADPVVAGIRTRLPELGKRAGEEEAAALAAYYGQMTGTPVWASTAGLTDKGKAVVSEISRAENWGLPASAFELPSAAAGTQTAEAAAEMELQVALAVLKYARYARGGRINPASISQLMDQQPTLVPPKTVLTDIAAAAKPEAYLQSLHPKHPQFEALRQVLLKLRGGEIKEEVAVVDSALAVKLPMGGVIRPGATDPQIALLRQRLKVTADDPANENIYDEKLQQAVVEFQRANSLRQDGIIGNGTRQVMNGGPAPAPPATNQSKIDRILINMERWRWVPADLGEFHVWDNVPEFLTRIVKNGKVIHTDEIIVGQPSWPTPMFSADMKTIVFRPSWGVPSGIKAKELAPLLRKSSGAGFFGIFGGGYSAQAVLDAYDLRVYAGNRQVDPNSVDWANVNIQNYSFQQPPGPKNPLGDVKFMFPNSHDVYMHDTPERNLFAKSFRALSHGCMRVHEPRRFAELLLAEDKGWSADKVGSMFSGGEVQLDKHIPVHVTYITMRVDDSGQLQTYGDFYGLDGRTAAALTGKSIRFEQPAYPADDVVAASDDGPIGQSQQQYNRRKKKQASNSGPTTLSDAIQGLFSP</sequence>
<feature type="chain" id="PRO_5026258529" evidence="9">
    <location>
        <begin position="31"/>
        <end position="764"/>
    </location>
</feature>
<feature type="region of interest" description="Disordered" evidence="8">
    <location>
        <begin position="722"/>
        <end position="764"/>
    </location>
</feature>
<proteinExistence type="inferred from homology"/>
<evidence type="ECO:0000256" key="9">
    <source>
        <dbReference type="SAM" id="SignalP"/>
    </source>
</evidence>
<feature type="compositionally biased region" description="Low complexity" evidence="8">
    <location>
        <begin position="70"/>
        <end position="165"/>
    </location>
</feature>
<dbReference type="AlphaFoldDB" id="A0A6I3KSB8"/>
<feature type="compositionally biased region" description="Polar residues" evidence="8">
    <location>
        <begin position="746"/>
        <end position="756"/>
    </location>
</feature>
<feature type="active site" description="Nucleophile" evidence="7">
    <location>
        <position position="631"/>
    </location>
</feature>
<organism evidence="11 12">
    <name type="scientific">Hyphomicrobium album</name>
    <dbReference type="NCBI Taxonomy" id="2665159"/>
    <lineage>
        <taxon>Bacteria</taxon>
        <taxon>Pseudomonadati</taxon>
        <taxon>Pseudomonadota</taxon>
        <taxon>Alphaproteobacteria</taxon>
        <taxon>Hyphomicrobiales</taxon>
        <taxon>Hyphomicrobiaceae</taxon>
        <taxon>Hyphomicrobium</taxon>
    </lineage>
</organism>
<dbReference type="InterPro" id="IPR052905">
    <property type="entry name" value="LD-transpeptidase_YkuD-like"/>
</dbReference>
<keyword evidence="9" id="KW-0732">Signal</keyword>
<dbReference type="Proteomes" id="UP000440694">
    <property type="component" value="Unassembled WGS sequence"/>
</dbReference>
<keyword evidence="6 7" id="KW-0961">Cell wall biogenesis/degradation</keyword>
<gene>
    <name evidence="11" type="ORF">GIW81_14930</name>
</gene>
<dbReference type="GO" id="GO:0004180">
    <property type="term" value="F:carboxypeptidase activity"/>
    <property type="evidence" value="ECO:0007669"/>
    <property type="project" value="UniProtKB-ARBA"/>
</dbReference>
<dbReference type="UniPathway" id="UPA00219"/>
<evidence type="ECO:0000256" key="8">
    <source>
        <dbReference type="SAM" id="MobiDB-lite"/>
    </source>
</evidence>
<dbReference type="EMBL" id="WMBQ01000002">
    <property type="protein sequence ID" value="MTD95631.1"/>
    <property type="molecule type" value="Genomic_DNA"/>
</dbReference>
<keyword evidence="12" id="KW-1185">Reference proteome</keyword>
<comment type="similarity">
    <text evidence="2">Belongs to the YkuD family.</text>
</comment>
<dbReference type="Pfam" id="PF01471">
    <property type="entry name" value="PG_binding_1"/>
    <property type="match status" value="1"/>
</dbReference>
<dbReference type="InterPro" id="IPR005490">
    <property type="entry name" value="LD_TPept_cat_dom"/>
</dbReference>
<dbReference type="Pfam" id="PF20142">
    <property type="entry name" value="Scaffold"/>
    <property type="match status" value="1"/>
</dbReference>
<reference evidence="11 12" key="1">
    <citation type="submission" date="2019-11" db="EMBL/GenBank/DDBJ databases">
        <title>Identification of a novel strain.</title>
        <authorList>
            <person name="Xu Q."/>
            <person name="Wang G."/>
        </authorList>
    </citation>
    <scope>NUCLEOTIDE SEQUENCE [LARGE SCALE GENOMIC DNA]</scope>
    <source>
        <strain evidence="12">xq</strain>
    </source>
</reference>
<evidence type="ECO:0000313" key="12">
    <source>
        <dbReference type="Proteomes" id="UP000440694"/>
    </source>
</evidence>
<comment type="pathway">
    <text evidence="1 7">Cell wall biogenesis; peptidoglycan biosynthesis.</text>
</comment>
<dbReference type="Gene3D" id="2.40.440.10">
    <property type="entry name" value="L,D-transpeptidase catalytic domain-like"/>
    <property type="match status" value="1"/>
</dbReference>
<dbReference type="RefSeq" id="WP_154740159.1">
    <property type="nucleotide sequence ID" value="NZ_WMBQ01000002.1"/>
</dbReference>
<keyword evidence="5 7" id="KW-0573">Peptidoglycan synthesis</keyword>
<name>A0A6I3KSB8_9HYPH</name>
<evidence type="ECO:0000256" key="5">
    <source>
        <dbReference type="ARBA" id="ARBA00022984"/>
    </source>
</evidence>
<feature type="signal peptide" evidence="9">
    <location>
        <begin position="1"/>
        <end position="30"/>
    </location>
</feature>
<dbReference type="GO" id="GO:0071555">
    <property type="term" value="P:cell wall organization"/>
    <property type="evidence" value="ECO:0007669"/>
    <property type="project" value="UniProtKB-UniRule"/>
</dbReference>
<protein>
    <submittedName>
        <fullName evidence="11">L,D-transpeptidase family protein</fullName>
    </submittedName>
</protein>
<dbReference type="PANTHER" id="PTHR41533">
    <property type="entry name" value="L,D-TRANSPEPTIDASE HI_1667-RELATED"/>
    <property type="match status" value="1"/>
</dbReference>
<dbReference type="InterPro" id="IPR036365">
    <property type="entry name" value="PGBD-like_sf"/>
</dbReference>
<dbReference type="InterPro" id="IPR036366">
    <property type="entry name" value="PGBDSf"/>
</dbReference>
<feature type="active site" description="Proton donor/acceptor" evidence="7">
    <location>
        <position position="612"/>
    </location>
</feature>
<dbReference type="GO" id="GO:0008360">
    <property type="term" value="P:regulation of cell shape"/>
    <property type="evidence" value="ECO:0007669"/>
    <property type="project" value="UniProtKB-UniRule"/>
</dbReference>
<dbReference type="PANTHER" id="PTHR41533:SF2">
    <property type="entry name" value="BLR7131 PROTEIN"/>
    <property type="match status" value="1"/>
</dbReference>
<keyword evidence="3" id="KW-0808">Transferase</keyword>